<evidence type="ECO:0000259" key="1">
    <source>
        <dbReference type="PROSITE" id="PS51819"/>
    </source>
</evidence>
<protein>
    <submittedName>
        <fullName evidence="2">Glyoxalase/bleomycin resistance protein/dioxygenase</fullName>
    </submittedName>
</protein>
<dbReference type="PATRIC" id="fig|477641.3.peg.3390"/>
<evidence type="ECO:0000313" key="2">
    <source>
        <dbReference type="EMBL" id="CCH88983.1"/>
    </source>
</evidence>
<dbReference type="SUPFAM" id="SSF54593">
    <property type="entry name" value="Glyoxalase/Bleomycin resistance protein/Dihydroxybiphenyl dioxygenase"/>
    <property type="match status" value="1"/>
</dbReference>
<accession>I4F020</accession>
<name>I4F020_MODI5</name>
<dbReference type="KEGG" id="mmar:MODMU_3571"/>
<organism evidence="2 3">
    <name type="scientific">Modestobacter italicus (strain DSM 44449 / CECT 9708 / BC 501)</name>
    <dbReference type="NCBI Taxonomy" id="2732864"/>
    <lineage>
        <taxon>Bacteria</taxon>
        <taxon>Bacillati</taxon>
        <taxon>Actinomycetota</taxon>
        <taxon>Actinomycetes</taxon>
        <taxon>Geodermatophilales</taxon>
        <taxon>Geodermatophilaceae</taxon>
        <taxon>Modestobacter</taxon>
    </lineage>
</organism>
<dbReference type="HOGENOM" id="CLU_141550_1_0_11"/>
<sequence length="137" mass="14255">MSASPPFASVTDVFCFVPDLAAATAWYTDRLGSPPVLVARQLARFDLGGSRLTVHSIDEFNGGGPAGCVACWDVEDVDALVAEWVRHGAVAHRGPKTIMTGERLCQLRDPFGNLLGVRQAPAPAAPLPSGGTDVAAG</sequence>
<dbReference type="OrthoDB" id="4548523at2"/>
<dbReference type="eggNOG" id="COG0346">
    <property type="taxonomic scope" value="Bacteria"/>
</dbReference>
<gene>
    <name evidence="2" type="ordered locus">MODMU_3571</name>
</gene>
<dbReference type="Proteomes" id="UP000006461">
    <property type="component" value="Chromosome"/>
</dbReference>
<dbReference type="AlphaFoldDB" id="I4F020"/>
<dbReference type="InterPro" id="IPR004360">
    <property type="entry name" value="Glyas_Fos-R_dOase_dom"/>
</dbReference>
<evidence type="ECO:0000313" key="3">
    <source>
        <dbReference type="Proteomes" id="UP000006461"/>
    </source>
</evidence>
<dbReference type="PROSITE" id="PS51819">
    <property type="entry name" value="VOC"/>
    <property type="match status" value="1"/>
</dbReference>
<feature type="domain" description="VOC" evidence="1">
    <location>
        <begin position="6"/>
        <end position="120"/>
    </location>
</feature>
<keyword evidence="3" id="KW-1185">Reference proteome</keyword>
<proteinExistence type="predicted"/>
<dbReference type="Pfam" id="PF00903">
    <property type="entry name" value="Glyoxalase"/>
    <property type="match status" value="1"/>
</dbReference>
<reference evidence="2 3" key="1">
    <citation type="journal article" date="2012" name="J. Bacteriol.">
        <title>Genome Sequence of Radiation-Resistant Modestobacter marinus Strain BC501, a Representative Actinobacterium That Thrives on Calcareous Stone Surfaces.</title>
        <authorList>
            <person name="Normand P."/>
            <person name="Gury J."/>
            <person name="Pujic P."/>
            <person name="Chouaia B."/>
            <person name="Crotti E."/>
            <person name="Brusetti L."/>
            <person name="Daffonchio D."/>
            <person name="Vacherie B."/>
            <person name="Barbe V."/>
            <person name="Medigue C."/>
            <person name="Calteau A."/>
            <person name="Ghodhbane-Gtari F."/>
            <person name="Essoussi I."/>
            <person name="Nouioui I."/>
            <person name="Abbassi-Ghozzi I."/>
            <person name="Gtari M."/>
        </authorList>
    </citation>
    <scope>NUCLEOTIDE SEQUENCE [LARGE SCALE GENOMIC DNA]</scope>
    <source>
        <strain evidence="3">BC 501</strain>
    </source>
</reference>
<dbReference type="InterPro" id="IPR037523">
    <property type="entry name" value="VOC_core"/>
</dbReference>
<dbReference type="STRING" id="477641.MODMU_3571"/>
<dbReference type="EMBL" id="FO203431">
    <property type="protein sequence ID" value="CCH88983.1"/>
    <property type="molecule type" value="Genomic_DNA"/>
</dbReference>
<dbReference type="InterPro" id="IPR029068">
    <property type="entry name" value="Glyas_Bleomycin-R_OHBP_Dase"/>
</dbReference>
<dbReference type="Gene3D" id="3.10.180.10">
    <property type="entry name" value="2,3-Dihydroxybiphenyl 1,2-Dioxygenase, domain 1"/>
    <property type="match status" value="1"/>
</dbReference>
<dbReference type="OMA" id="RMCQLED"/>